<sequence>MTSSSNAPRPWYKQFWPWFLIGIPFASIVYSMFMIYFALTSQNELVNDEYYKDGLAINMNISKDMKAAELGIQAKVSSDSGINEIQVHLMEMPPEQYSDIALSLEHPTLAKLDYRTTLLPLDKQTFIAEIPEKFEGKRYITLTSEAGGWQLKGVIAFPSDTPVVLVSQFQ</sequence>
<keyword evidence="3" id="KW-1185">Reference proteome</keyword>
<dbReference type="InterPro" id="IPR008620">
    <property type="entry name" value="FixH"/>
</dbReference>
<accession>A0A1Y0I752</accession>
<organism evidence="2 3">
    <name type="scientific">Oleiphilus messinensis</name>
    <dbReference type="NCBI Taxonomy" id="141451"/>
    <lineage>
        <taxon>Bacteria</taxon>
        <taxon>Pseudomonadati</taxon>
        <taxon>Pseudomonadota</taxon>
        <taxon>Gammaproteobacteria</taxon>
        <taxon>Oceanospirillales</taxon>
        <taxon>Oleiphilaceae</taxon>
        <taxon>Oleiphilus</taxon>
    </lineage>
</organism>
<gene>
    <name evidence="2" type="ORF">OLMES_2259</name>
</gene>
<feature type="transmembrane region" description="Helical" evidence="1">
    <location>
        <begin position="15"/>
        <end position="39"/>
    </location>
</feature>
<evidence type="ECO:0000313" key="3">
    <source>
        <dbReference type="Proteomes" id="UP000196027"/>
    </source>
</evidence>
<keyword evidence="1" id="KW-0812">Transmembrane</keyword>
<proteinExistence type="predicted"/>
<evidence type="ECO:0008006" key="4">
    <source>
        <dbReference type="Google" id="ProtNLM"/>
    </source>
</evidence>
<dbReference type="Proteomes" id="UP000196027">
    <property type="component" value="Chromosome"/>
</dbReference>
<dbReference type="RefSeq" id="WP_087461324.1">
    <property type="nucleotide sequence ID" value="NZ_CP021425.1"/>
</dbReference>
<reference evidence="2 3" key="1">
    <citation type="submission" date="2017-05" db="EMBL/GenBank/DDBJ databases">
        <title>Genomic insights into alkan degradation activity of Oleiphilus messinensis.</title>
        <authorList>
            <person name="Kozyavkin S.A."/>
            <person name="Slesarev A.I."/>
            <person name="Golyshin P.N."/>
            <person name="Korzhenkov A."/>
            <person name="Golyshina O.N."/>
            <person name="Toshchakov S.V."/>
        </authorList>
    </citation>
    <scope>NUCLEOTIDE SEQUENCE [LARGE SCALE GENOMIC DNA]</scope>
    <source>
        <strain evidence="2 3">ME102</strain>
    </source>
</reference>
<protein>
    <recommendedName>
        <fullName evidence="4">Nitrogen fixation protein FixH</fullName>
    </recommendedName>
</protein>
<evidence type="ECO:0000256" key="1">
    <source>
        <dbReference type="SAM" id="Phobius"/>
    </source>
</evidence>
<dbReference type="KEGG" id="ome:OLMES_2259"/>
<evidence type="ECO:0000313" key="2">
    <source>
        <dbReference type="EMBL" id="ARU56322.1"/>
    </source>
</evidence>
<dbReference type="OrthoDB" id="5295180at2"/>
<keyword evidence="1" id="KW-0472">Membrane</keyword>
<dbReference type="Pfam" id="PF05751">
    <property type="entry name" value="FixH"/>
    <property type="match status" value="1"/>
</dbReference>
<keyword evidence="1" id="KW-1133">Transmembrane helix</keyword>
<dbReference type="AlphaFoldDB" id="A0A1Y0I752"/>
<dbReference type="EMBL" id="CP021425">
    <property type="protein sequence ID" value="ARU56322.1"/>
    <property type="molecule type" value="Genomic_DNA"/>
</dbReference>
<name>A0A1Y0I752_9GAMM</name>